<dbReference type="Proteomes" id="UP000831290">
    <property type="component" value="Chromosome"/>
</dbReference>
<dbReference type="KEGG" id="fbm:MQE35_02615"/>
<organism evidence="2 3">
    <name type="scientific">Abyssalbus ytuae</name>
    <dbReference type="NCBI Taxonomy" id="2926907"/>
    <lineage>
        <taxon>Bacteria</taxon>
        <taxon>Pseudomonadati</taxon>
        <taxon>Bacteroidota</taxon>
        <taxon>Flavobacteriia</taxon>
        <taxon>Flavobacteriales</taxon>
        <taxon>Flavobacteriaceae</taxon>
        <taxon>Abyssalbus</taxon>
    </lineage>
</organism>
<evidence type="ECO:0000256" key="1">
    <source>
        <dbReference type="SAM" id="Phobius"/>
    </source>
</evidence>
<dbReference type="InterPro" id="IPR011655">
    <property type="entry name" value="MpPF26"/>
</dbReference>
<feature type="transmembrane region" description="Helical" evidence="1">
    <location>
        <begin position="12"/>
        <end position="40"/>
    </location>
</feature>
<dbReference type="EMBL" id="CP094358">
    <property type="protein sequence ID" value="UOB18200.1"/>
    <property type="molecule type" value="Genomic_DNA"/>
</dbReference>
<dbReference type="RefSeq" id="WP_255844242.1">
    <property type="nucleotide sequence ID" value="NZ_CP094358.1"/>
</dbReference>
<keyword evidence="1" id="KW-0812">Transmembrane</keyword>
<sequence>MEKQKLPNETLILILGIASIVTCCCWGIGLILGIITLVLAKKDSKIFYENPDLYYGLNNLKTGKTLAIIGIILSLLYIIFAVYANVVYGEEEIRRMMEEWTQQMQNQ</sequence>
<dbReference type="AlphaFoldDB" id="A0A9E6ZPM8"/>
<accession>A0A9E6ZPM8</accession>
<protein>
    <submittedName>
        <fullName evidence="2">DUF4190 domain-containing protein</fullName>
    </submittedName>
</protein>
<reference evidence="2" key="1">
    <citation type="submission" date="2022-03" db="EMBL/GenBank/DDBJ databases">
        <title>Description of Abyssus ytuae gen. nov., sp. nov., a novel member of the family Flavobacteriaceae isolated from the sediment of Mariana Trench.</title>
        <authorList>
            <person name="Zhang J."/>
            <person name="Xu X."/>
        </authorList>
    </citation>
    <scope>NUCLEOTIDE SEQUENCE</scope>
    <source>
        <strain evidence="2">MT3330</strain>
    </source>
</reference>
<keyword evidence="1" id="KW-1133">Transmembrane helix</keyword>
<keyword evidence="3" id="KW-1185">Reference proteome</keyword>
<keyword evidence="1" id="KW-0472">Membrane</keyword>
<feature type="transmembrane region" description="Helical" evidence="1">
    <location>
        <begin position="66"/>
        <end position="88"/>
    </location>
</feature>
<dbReference type="Pfam" id="PF07666">
    <property type="entry name" value="MpPF26"/>
    <property type="match status" value="1"/>
</dbReference>
<name>A0A9E6ZPM8_9FLAO</name>
<proteinExistence type="predicted"/>
<gene>
    <name evidence="2" type="ORF">MQE35_02615</name>
</gene>
<evidence type="ECO:0000313" key="3">
    <source>
        <dbReference type="Proteomes" id="UP000831290"/>
    </source>
</evidence>
<evidence type="ECO:0000313" key="2">
    <source>
        <dbReference type="EMBL" id="UOB18200.1"/>
    </source>
</evidence>
<dbReference type="NCBIfam" id="NF040945">
    <property type="entry name" value="CCC_membrane"/>
    <property type="match status" value="1"/>
</dbReference>